<dbReference type="HOGENOM" id="CLU_2159149_0_0_1"/>
<keyword evidence="2" id="KW-1185">Reference proteome</keyword>
<accession>A0A0A2UYP9</accession>
<protein>
    <submittedName>
        <fullName evidence="1">Uncharacterized protein</fullName>
    </submittedName>
</protein>
<name>A0A0A2UYP9_PARBA</name>
<gene>
    <name evidence="1" type="ORF">PAAG_12666</name>
</gene>
<dbReference type="KEGG" id="pbl:PAAG_12666"/>
<reference evidence="1 2" key="1">
    <citation type="journal article" date="2011" name="PLoS Genet.">
        <title>Comparative genomic analysis of human fungal pathogens causing paracoccidioidomycosis.</title>
        <authorList>
            <person name="Desjardins C.A."/>
            <person name="Champion M.D."/>
            <person name="Holder J.W."/>
            <person name="Muszewska A."/>
            <person name="Goldberg J."/>
            <person name="Bailao A.M."/>
            <person name="Brigido M.M."/>
            <person name="Ferreira M.E."/>
            <person name="Garcia A.M."/>
            <person name="Grynberg M."/>
            <person name="Gujja S."/>
            <person name="Heiman D.I."/>
            <person name="Henn M.R."/>
            <person name="Kodira C.D."/>
            <person name="Leon-Narvaez H."/>
            <person name="Longo L.V."/>
            <person name="Ma L.J."/>
            <person name="Malavazi I."/>
            <person name="Matsuo A.L."/>
            <person name="Morais F.V."/>
            <person name="Pereira M."/>
            <person name="Rodriguez-Brito S."/>
            <person name="Sakthikumar S."/>
            <person name="Salem-Izacc S.M."/>
            <person name="Sykes S.M."/>
            <person name="Teixeira M.M."/>
            <person name="Vallejo M.C."/>
            <person name="Walter M.E."/>
            <person name="Yandava C."/>
            <person name="Young S."/>
            <person name="Zeng Q."/>
            <person name="Zucker J."/>
            <person name="Felipe M.S."/>
            <person name="Goldman G.H."/>
            <person name="Haas B.J."/>
            <person name="McEwen J.G."/>
            <person name="Nino-Vega G."/>
            <person name="Puccia R."/>
            <person name="San-Blas G."/>
            <person name="Soares C.M."/>
            <person name="Birren B.W."/>
            <person name="Cuomo C.A."/>
        </authorList>
    </citation>
    <scope>NUCLEOTIDE SEQUENCE [LARGE SCALE GENOMIC DNA]</scope>
    <source>
        <strain evidence="2">ATCC MYA-826 / Pb01</strain>
    </source>
</reference>
<dbReference type="VEuPathDB" id="FungiDB:PAAG_12666"/>
<dbReference type="Proteomes" id="UP000002059">
    <property type="component" value="Partially assembled WGS sequence"/>
</dbReference>
<evidence type="ECO:0000313" key="2">
    <source>
        <dbReference type="Proteomes" id="UP000002059"/>
    </source>
</evidence>
<proteinExistence type="predicted"/>
<dbReference type="AlphaFoldDB" id="A0A0A2UYP9"/>
<organism evidence="1 2">
    <name type="scientific">Paracoccidioides lutzii (strain ATCC MYA-826 / Pb01)</name>
    <name type="common">Paracoccidioides brasiliensis</name>
    <dbReference type="NCBI Taxonomy" id="502779"/>
    <lineage>
        <taxon>Eukaryota</taxon>
        <taxon>Fungi</taxon>
        <taxon>Dikarya</taxon>
        <taxon>Ascomycota</taxon>
        <taxon>Pezizomycotina</taxon>
        <taxon>Eurotiomycetes</taxon>
        <taxon>Eurotiomycetidae</taxon>
        <taxon>Onygenales</taxon>
        <taxon>Ajellomycetaceae</taxon>
        <taxon>Paracoccidioides</taxon>
    </lineage>
</organism>
<dbReference type="OrthoDB" id="10298388at2759"/>
<evidence type="ECO:0000313" key="1">
    <source>
        <dbReference type="EMBL" id="KGQ00676.1"/>
    </source>
</evidence>
<dbReference type="EMBL" id="KN294047">
    <property type="protein sequence ID" value="KGQ00676.1"/>
    <property type="molecule type" value="Genomic_DNA"/>
</dbReference>
<dbReference type="RefSeq" id="XP_015702262.1">
    <property type="nucleotide sequence ID" value="XM_015848128.1"/>
</dbReference>
<dbReference type="GeneID" id="26971246"/>
<sequence length="111" mass="11599">MVLCLDNGLAGDSHVEICSPRNFSGWRSGIARPNEEQKAVGAVSCHQVSQIIMCQGLALRADADGQSPLAGRRVHRSLKPSTRNALVGLSLLCVDDGPAVAAHDLPGGGSW</sequence>